<comment type="caution">
    <text evidence="2">The sequence shown here is derived from an EMBL/GenBank/DDBJ whole genome shotgun (WGS) entry which is preliminary data.</text>
</comment>
<sequence>MCQIVQMFSPVDTGFSYPSSLYEMWLGGEWASYASALVFLLLPLFATLPFSSSLAEDKKSGYLIQLLIRGKRLSVFFRYAVSTFLSGFVAAVLPFLENLFLNAAIYPALMPQPSTYTFSPSLRGFMVKIFYSEPLLYCLLYVLLIGIFFGALACFGLSLCFFIQSPVVVHLLVFAVYFWVYYLTMQLGWYSLNPYVFLNPTQAAVFQVPVYLIYVIGMLSISAVLIALGGKKYEHLT</sequence>
<evidence type="ECO:0000313" key="2">
    <source>
        <dbReference type="EMBL" id="HJB38862.1"/>
    </source>
</evidence>
<gene>
    <name evidence="2" type="ORF">H9943_00515</name>
</gene>
<feature type="transmembrane region" description="Helical" evidence="1">
    <location>
        <begin position="167"/>
        <end position="184"/>
    </location>
</feature>
<proteinExistence type="predicted"/>
<dbReference type="EMBL" id="DWYA01000006">
    <property type="protein sequence ID" value="HJB38862.1"/>
    <property type="molecule type" value="Genomic_DNA"/>
</dbReference>
<dbReference type="Proteomes" id="UP000824209">
    <property type="component" value="Unassembled WGS sequence"/>
</dbReference>
<keyword evidence="1" id="KW-0472">Membrane</keyword>
<evidence type="ECO:0000313" key="3">
    <source>
        <dbReference type="Proteomes" id="UP000824209"/>
    </source>
</evidence>
<accession>A0A9D2M0S7</accession>
<feature type="transmembrane region" description="Helical" evidence="1">
    <location>
        <begin position="30"/>
        <end position="55"/>
    </location>
</feature>
<protein>
    <submittedName>
        <fullName evidence="2">Uncharacterized protein</fullName>
    </submittedName>
</protein>
<feature type="transmembrane region" description="Helical" evidence="1">
    <location>
        <begin position="76"/>
        <end position="96"/>
    </location>
</feature>
<reference evidence="2" key="1">
    <citation type="journal article" date="2021" name="PeerJ">
        <title>Extensive microbial diversity within the chicken gut microbiome revealed by metagenomics and culture.</title>
        <authorList>
            <person name="Gilroy R."/>
            <person name="Ravi A."/>
            <person name="Getino M."/>
            <person name="Pursley I."/>
            <person name="Horton D.L."/>
            <person name="Alikhan N.F."/>
            <person name="Baker D."/>
            <person name="Gharbi K."/>
            <person name="Hall N."/>
            <person name="Watson M."/>
            <person name="Adriaenssens E.M."/>
            <person name="Foster-Nyarko E."/>
            <person name="Jarju S."/>
            <person name="Secka A."/>
            <person name="Antonio M."/>
            <person name="Oren A."/>
            <person name="Chaudhuri R.R."/>
            <person name="La Ragione R."/>
            <person name="Hildebrand F."/>
            <person name="Pallen M.J."/>
        </authorList>
    </citation>
    <scope>NUCLEOTIDE SEQUENCE</scope>
    <source>
        <strain evidence="2">ChiBcec8-14828</strain>
    </source>
</reference>
<keyword evidence="1" id="KW-0812">Transmembrane</keyword>
<name>A0A9D2M0S7_9FIRM</name>
<reference evidence="2" key="2">
    <citation type="submission" date="2021-04" db="EMBL/GenBank/DDBJ databases">
        <authorList>
            <person name="Gilroy R."/>
        </authorList>
    </citation>
    <scope>NUCLEOTIDE SEQUENCE</scope>
    <source>
        <strain evidence="2">ChiBcec8-14828</strain>
    </source>
</reference>
<dbReference type="AlphaFoldDB" id="A0A9D2M0S7"/>
<organism evidence="2 3">
    <name type="scientific">Candidatus Ruthenibacterium avium</name>
    <dbReference type="NCBI Taxonomy" id="2838751"/>
    <lineage>
        <taxon>Bacteria</taxon>
        <taxon>Bacillati</taxon>
        <taxon>Bacillota</taxon>
        <taxon>Clostridia</taxon>
        <taxon>Eubacteriales</taxon>
        <taxon>Oscillospiraceae</taxon>
        <taxon>Ruthenibacterium</taxon>
    </lineage>
</organism>
<keyword evidence="1" id="KW-1133">Transmembrane helix</keyword>
<feature type="transmembrane region" description="Helical" evidence="1">
    <location>
        <begin position="204"/>
        <end position="228"/>
    </location>
</feature>
<feature type="transmembrane region" description="Helical" evidence="1">
    <location>
        <begin position="134"/>
        <end position="160"/>
    </location>
</feature>
<evidence type="ECO:0000256" key="1">
    <source>
        <dbReference type="SAM" id="Phobius"/>
    </source>
</evidence>